<dbReference type="Proteomes" id="UP000193719">
    <property type="component" value="Unassembled WGS sequence"/>
</dbReference>
<dbReference type="EMBL" id="MCFH01000008">
    <property type="protein sequence ID" value="ORX55839.1"/>
    <property type="molecule type" value="Genomic_DNA"/>
</dbReference>
<keyword evidence="11" id="KW-1185">Reference proteome</keyword>
<dbReference type="SMART" id="SM00270">
    <property type="entry name" value="ChtBD1"/>
    <property type="match status" value="4"/>
</dbReference>
<dbReference type="Gene3D" id="3.30.60.10">
    <property type="entry name" value="Endochitinase-like"/>
    <property type="match status" value="4"/>
</dbReference>
<evidence type="ECO:0000256" key="3">
    <source>
        <dbReference type="ARBA" id="ARBA00022723"/>
    </source>
</evidence>
<dbReference type="OrthoDB" id="2108026at2759"/>
<evidence type="ECO:0000256" key="4">
    <source>
        <dbReference type="ARBA" id="ARBA00022729"/>
    </source>
</evidence>
<reference evidence="10 11" key="2">
    <citation type="submission" date="2016-08" db="EMBL/GenBank/DDBJ databases">
        <title>Pervasive Adenine N6-methylation of Active Genes in Fungi.</title>
        <authorList>
            <consortium name="DOE Joint Genome Institute"/>
            <person name="Mondo S.J."/>
            <person name="Dannebaum R.O."/>
            <person name="Kuo R.C."/>
            <person name="Labutti K."/>
            <person name="Haridas S."/>
            <person name="Kuo A."/>
            <person name="Salamov A."/>
            <person name="Ahrendt S.R."/>
            <person name="Lipzen A."/>
            <person name="Sullivan W."/>
            <person name="Andreopoulos W.B."/>
            <person name="Clum A."/>
            <person name="Lindquist E."/>
            <person name="Daum C."/>
            <person name="Ramamoorthy G.K."/>
            <person name="Gryganskyi A."/>
            <person name="Culley D."/>
            <person name="Magnuson J.K."/>
            <person name="James T.Y."/>
            <person name="O'Malley M.A."/>
            <person name="Stajich J.E."/>
            <person name="Spatafora J.W."/>
            <person name="Visel A."/>
            <person name="Grigoriev I.V."/>
        </authorList>
    </citation>
    <scope>NUCLEOTIDE SEQUENCE [LARGE SCALE GENOMIC DNA]</scope>
    <source>
        <strain evidence="11">finn</strain>
    </source>
</reference>
<dbReference type="GO" id="GO:0046872">
    <property type="term" value="F:metal ion binding"/>
    <property type="evidence" value="ECO:0007669"/>
    <property type="project" value="UniProtKB-KW"/>
</dbReference>
<feature type="disulfide bond" evidence="7">
    <location>
        <begin position="232"/>
        <end position="246"/>
    </location>
</feature>
<evidence type="ECO:0000256" key="2">
    <source>
        <dbReference type="ARBA" id="ARBA00022669"/>
    </source>
</evidence>
<keyword evidence="2 7" id="KW-0147">Chitin-binding</keyword>
<feature type="domain" description="Chitin-binding type-1" evidence="9">
    <location>
        <begin position="272"/>
        <end position="315"/>
    </location>
</feature>
<evidence type="ECO:0000256" key="5">
    <source>
        <dbReference type="ARBA" id="ARBA00022801"/>
    </source>
</evidence>
<dbReference type="InterPro" id="IPR036861">
    <property type="entry name" value="Endochitinase-like_sf"/>
</dbReference>
<feature type="disulfide bond" evidence="7">
    <location>
        <begin position="146"/>
        <end position="160"/>
    </location>
</feature>
<dbReference type="PANTHER" id="PTHR46471">
    <property type="entry name" value="CHITIN DEACETYLASE"/>
    <property type="match status" value="1"/>
</dbReference>
<evidence type="ECO:0000313" key="10">
    <source>
        <dbReference type="EMBL" id="ORX55839.1"/>
    </source>
</evidence>
<organism evidence="10 11">
    <name type="scientific">Piromyces finnis</name>
    <dbReference type="NCBI Taxonomy" id="1754191"/>
    <lineage>
        <taxon>Eukaryota</taxon>
        <taxon>Fungi</taxon>
        <taxon>Fungi incertae sedis</taxon>
        <taxon>Chytridiomycota</taxon>
        <taxon>Chytridiomycota incertae sedis</taxon>
        <taxon>Neocallimastigomycetes</taxon>
        <taxon>Neocallimastigales</taxon>
        <taxon>Neocallimastigaceae</taxon>
        <taxon>Piromyces</taxon>
    </lineage>
</organism>
<evidence type="ECO:0000256" key="1">
    <source>
        <dbReference type="ARBA" id="ARBA00001941"/>
    </source>
</evidence>
<dbReference type="SUPFAM" id="SSF57016">
    <property type="entry name" value="Plant lectins/antimicrobial peptides"/>
    <property type="match status" value="4"/>
</dbReference>
<dbReference type="CDD" id="cd00035">
    <property type="entry name" value="ChtBD1"/>
    <property type="match status" value="3"/>
</dbReference>
<protein>
    <recommendedName>
        <fullName evidence="9">Chitin-binding type-1 domain-containing protein</fullName>
    </recommendedName>
</protein>
<reference evidence="10 11" key="1">
    <citation type="submission" date="2016-08" db="EMBL/GenBank/DDBJ databases">
        <title>Genomes of anaerobic fungi encode conserved fungal cellulosomes for biomass hydrolysis.</title>
        <authorList>
            <consortium name="DOE Joint Genome Institute"/>
            <person name="Haitjema C.H."/>
            <person name="Gilmore S.P."/>
            <person name="Henske J.K."/>
            <person name="Solomon K.V."/>
            <person name="De Groot R."/>
            <person name="Kuo A."/>
            <person name="Mondo S.J."/>
            <person name="Salamov A.A."/>
            <person name="Labutti K."/>
            <person name="Zhao Z."/>
            <person name="Chiniquy J."/>
            <person name="Barry K."/>
            <person name="Brewer H.M."/>
            <person name="Purvine S.O."/>
            <person name="Wright A.T."/>
            <person name="Boxma B."/>
            <person name="Van Alen T."/>
            <person name="Hackstein J.H."/>
            <person name="Baker S.E."/>
            <person name="Grigoriev I.V."/>
            <person name="O'Malley M.A."/>
        </authorList>
    </citation>
    <scope>NUCLEOTIDE SEQUENCE [LARGE SCALE GENOMIC DNA]</scope>
    <source>
        <strain evidence="11">finn</strain>
    </source>
</reference>
<evidence type="ECO:0000313" key="11">
    <source>
        <dbReference type="Proteomes" id="UP000193719"/>
    </source>
</evidence>
<dbReference type="GO" id="GO:0008061">
    <property type="term" value="F:chitin binding"/>
    <property type="evidence" value="ECO:0007669"/>
    <property type="project" value="UniProtKB-UniRule"/>
</dbReference>
<dbReference type="PROSITE" id="PS50941">
    <property type="entry name" value="CHIT_BIND_I_2"/>
    <property type="match status" value="4"/>
</dbReference>
<dbReference type="Pfam" id="PF00187">
    <property type="entry name" value="Chitin_bind_1"/>
    <property type="match status" value="4"/>
</dbReference>
<dbReference type="InterPro" id="IPR018371">
    <property type="entry name" value="Chitin-binding_1_CS"/>
</dbReference>
<dbReference type="InterPro" id="IPR032675">
    <property type="entry name" value="LRR_dom_sf"/>
</dbReference>
<dbReference type="SUPFAM" id="SSF52058">
    <property type="entry name" value="L domain-like"/>
    <property type="match status" value="1"/>
</dbReference>
<gene>
    <name evidence="10" type="ORF">BCR36DRAFT_280682</name>
</gene>
<feature type="compositionally biased region" description="Low complexity" evidence="8">
    <location>
        <begin position="190"/>
        <end position="203"/>
    </location>
</feature>
<dbReference type="InterPro" id="IPR001002">
    <property type="entry name" value="Chitin-bd_1"/>
</dbReference>
<feature type="domain" description="Chitin-binding type-1" evidence="9">
    <location>
        <begin position="217"/>
        <end position="260"/>
    </location>
</feature>
<feature type="domain" description="Chitin-binding type-1" evidence="9">
    <location>
        <begin position="328"/>
        <end position="372"/>
    </location>
</feature>
<dbReference type="Gene3D" id="3.80.10.10">
    <property type="entry name" value="Ribonuclease Inhibitor"/>
    <property type="match status" value="1"/>
</dbReference>
<keyword evidence="6" id="KW-0119">Carbohydrate metabolism</keyword>
<evidence type="ECO:0000256" key="7">
    <source>
        <dbReference type="PROSITE-ProRule" id="PRU00261"/>
    </source>
</evidence>
<keyword evidence="4" id="KW-0732">Signal</keyword>
<feature type="disulfide bond" evidence="7">
    <location>
        <begin position="338"/>
        <end position="350"/>
    </location>
</feature>
<comment type="caution">
    <text evidence="7">Lacks conserved residue(s) required for the propagation of feature annotation.</text>
</comment>
<keyword evidence="7" id="KW-1015">Disulfide bond</keyword>
<feature type="disulfide bond" evidence="7">
    <location>
        <begin position="141"/>
        <end position="153"/>
    </location>
</feature>
<accession>A0A1Y1VGK3</accession>
<sequence>MLNNDISLKQLPVNIGNLSNLNQLYAISSGLEILPVTIVNLSNLVIVNFSSCKNLYGKVPDLPENVICDYSGTNLCHYQYEEYPNKWAIPADIFCEKVNISPVNMGTSVNNKFAVINNINTVDDNDAEKDIRCGKEFGTSCPAGECCSKYGYCGFSDAHCKIENKCQPEYGLCIDKEGNKIEPDVEEKPATTTTTTAKPVATTTKEESKPTSTTHQSNRCGKGYGACGRGLCCSRYGWCGTTEEFCSVSTCQNEYGVCWAKDPASNKNKNTQGRCGKSYGKCPSGQCCSKYGWCGTSESYCAANKCQSQYGKCSNTTVTNNDTIIRDDGRCGEGFGRCAPGTCCSKYGWCGTEDIFCKVKSGCQPNYGFCKA</sequence>
<dbReference type="STRING" id="1754191.A0A1Y1VGK3"/>
<proteinExistence type="predicted"/>
<feature type="disulfide bond" evidence="7">
    <location>
        <begin position="227"/>
        <end position="239"/>
    </location>
</feature>
<comment type="caution">
    <text evidence="10">The sequence shown here is derived from an EMBL/GenBank/DDBJ whole genome shotgun (WGS) entry which is preliminary data.</text>
</comment>
<evidence type="ECO:0000259" key="9">
    <source>
        <dbReference type="PROSITE" id="PS50941"/>
    </source>
</evidence>
<evidence type="ECO:0000256" key="8">
    <source>
        <dbReference type="SAM" id="MobiDB-lite"/>
    </source>
</evidence>
<feature type="disulfide bond" evidence="7">
    <location>
        <begin position="343"/>
        <end position="357"/>
    </location>
</feature>
<feature type="domain" description="Chitin-binding type-1" evidence="9">
    <location>
        <begin position="130"/>
        <end position="175"/>
    </location>
</feature>
<evidence type="ECO:0000256" key="6">
    <source>
        <dbReference type="ARBA" id="ARBA00023277"/>
    </source>
</evidence>
<comment type="cofactor">
    <cofactor evidence="1">
        <name>Co(2+)</name>
        <dbReference type="ChEBI" id="CHEBI:48828"/>
    </cofactor>
</comment>
<feature type="disulfide bond" evidence="7">
    <location>
        <begin position="287"/>
        <end position="301"/>
    </location>
</feature>
<name>A0A1Y1VGK3_9FUNG</name>
<dbReference type="GO" id="GO:0016787">
    <property type="term" value="F:hydrolase activity"/>
    <property type="evidence" value="ECO:0007669"/>
    <property type="project" value="UniProtKB-KW"/>
</dbReference>
<keyword evidence="3" id="KW-0479">Metal-binding</keyword>
<dbReference type="AlphaFoldDB" id="A0A1Y1VGK3"/>
<dbReference type="PANTHER" id="PTHR46471:SF2">
    <property type="entry name" value="CHITIN DEACETYLASE-RELATED"/>
    <property type="match status" value="1"/>
</dbReference>
<feature type="region of interest" description="Disordered" evidence="8">
    <location>
        <begin position="184"/>
        <end position="217"/>
    </location>
</feature>
<feature type="disulfide bond" evidence="7">
    <location>
        <begin position="282"/>
        <end position="294"/>
    </location>
</feature>
<dbReference type="PROSITE" id="PS00026">
    <property type="entry name" value="CHIT_BIND_I_1"/>
    <property type="match status" value="2"/>
</dbReference>
<keyword evidence="5" id="KW-0378">Hydrolase</keyword>